<dbReference type="NCBIfam" id="TIGR00682">
    <property type="entry name" value="lpxK"/>
    <property type="match status" value="1"/>
</dbReference>
<evidence type="ECO:0000256" key="13">
    <source>
        <dbReference type="HAMAP-Rule" id="MF_00409"/>
    </source>
</evidence>
<evidence type="ECO:0000256" key="3">
    <source>
        <dbReference type="ARBA" id="ARBA00012071"/>
    </source>
</evidence>
<keyword evidence="14" id="KW-1133">Transmembrane helix</keyword>
<keyword evidence="16" id="KW-1185">Reference proteome</keyword>
<comment type="similarity">
    <text evidence="13">Belongs to the LpxK family.</text>
</comment>
<dbReference type="InterPro" id="IPR027417">
    <property type="entry name" value="P-loop_NTPase"/>
</dbReference>
<dbReference type="Proteomes" id="UP000295197">
    <property type="component" value="Unassembled WGS sequence"/>
</dbReference>
<dbReference type="PANTHER" id="PTHR42724:SF1">
    <property type="entry name" value="TETRAACYLDISACCHARIDE 4'-KINASE, MITOCHONDRIAL-RELATED"/>
    <property type="match status" value="1"/>
</dbReference>
<comment type="function">
    <text evidence="1 13">Transfers the gamma-phosphate of ATP to the 4'-position of a tetraacyldisaccharide 1-phosphate intermediate (termed DS-1-P) to form tetraacyldisaccharide 1,4'-bis-phosphate (lipid IVA).</text>
</comment>
<comment type="pathway">
    <text evidence="2 13">Glycolipid biosynthesis; lipid IV(A) biosynthesis; lipid IV(A) from (3R)-3-hydroxytetradecanoyl-[acyl-carrier-protein] and UDP-N-acetyl-alpha-D-glucosamine: step 6/6.</text>
</comment>
<evidence type="ECO:0000256" key="2">
    <source>
        <dbReference type="ARBA" id="ARBA00004870"/>
    </source>
</evidence>
<keyword evidence="10 13" id="KW-0067">ATP-binding</keyword>
<evidence type="ECO:0000256" key="1">
    <source>
        <dbReference type="ARBA" id="ARBA00002274"/>
    </source>
</evidence>
<feature type="transmembrane region" description="Helical" evidence="14">
    <location>
        <begin position="6"/>
        <end position="26"/>
    </location>
</feature>
<evidence type="ECO:0000256" key="9">
    <source>
        <dbReference type="ARBA" id="ARBA00022777"/>
    </source>
</evidence>
<reference evidence="15 16" key="1">
    <citation type="submission" date="2019-03" db="EMBL/GenBank/DDBJ databases">
        <title>Genomic Encyclopedia of Type Strains, Phase IV (KMG-IV): sequencing the most valuable type-strain genomes for metagenomic binning, comparative biology and taxonomic classification.</title>
        <authorList>
            <person name="Goeker M."/>
        </authorList>
    </citation>
    <scope>NUCLEOTIDE SEQUENCE [LARGE SCALE GENOMIC DNA]</scope>
    <source>
        <strain evidence="15 16">DSM 22362</strain>
    </source>
</reference>
<keyword evidence="7 13" id="KW-0808">Transferase</keyword>
<name>A0A4R3VWK0_9SPHI</name>
<evidence type="ECO:0000256" key="7">
    <source>
        <dbReference type="ARBA" id="ARBA00022679"/>
    </source>
</evidence>
<evidence type="ECO:0000256" key="12">
    <source>
        <dbReference type="ARBA" id="ARBA00029757"/>
    </source>
</evidence>
<dbReference type="GO" id="GO:0005524">
    <property type="term" value="F:ATP binding"/>
    <property type="evidence" value="ECO:0007669"/>
    <property type="project" value="UniProtKB-UniRule"/>
</dbReference>
<dbReference type="SUPFAM" id="SSF52540">
    <property type="entry name" value="P-loop containing nucleoside triphosphate hydrolases"/>
    <property type="match status" value="1"/>
</dbReference>
<evidence type="ECO:0000256" key="14">
    <source>
        <dbReference type="SAM" id="Phobius"/>
    </source>
</evidence>
<dbReference type="UniPathway" id="UPA00359">
    <property type="reaction ID" value="UER00482"/>
</dbReference>
<dbReference type="OrthoDB" id="9766423at2"/>
<comment type="caution">
    <text evidence="13">Lacks conserved residue(s) required for the propagation of feature annotation.</text>
</comment>
<comment type="catalytic activity">
    <reaction evidence="13">
        <text>a lipid A disaccharide + ATP = a lipid IVA + ADP + H(+)</text>
        <dbReference type="Rhea" id="RHEA:67840"/>
        <dbReference type="ChEBI" id="CHEBI:15378"/>
        <dbReference type="ChEBI" id="CHEBI:30616"/>
        <dbReference type="ChEBI" id="CHEBI:176343"/>
        <dbReference type="ChEBI" id="CHEBI:176425"/>
        <dbReference type="ChEBI" id="CHEBI:456216"/>
        <dbReference type="EC" id="2.7.1.130"/>
    </reaction>
</comment>
<organism evidence="15 16">
    <name type="scientific">Sphingobacterium alimentarium</name>
    <dbReference type="NCBI Taxonomy" id="797292"/>
    <lineage>
        <taxon>Bacteria</taxon>
        <taxon>Pseudomonadati</taxon>
        <taxon>Bacteroidota</taxon>
        <taxon>Sphingobacteriia</taxon>
        <taxon>Sphingobacteriales</taxon>
        <taxon>Sphingobacteriaceae</taxon>
        <taxon>Sphingobacterium</taxon>
    </lineage>
</organism>
<keyword evidence="14" id="KW-0472">Membrane</keyword>
<evidence type="ECO:0000256" key="5">
    <source>
        <dbReference type="ARBA" id="ARBA00022516"/>
    </source>
</evidence>
<dbReference type="GO" id="GO:0009029">
    <property type="term" value="F:lipid-A 4'-kinase activity"/>
    <property type="evidence" value="ECO:0007669"/>
    <property type="project" value="UniProtKB-UniRule"/>
</dbReference>
<evidence type="ECO:0000313" key="16">
    <source>
        <dbReference type="Proteomes" id="UP000295197"/>
    </source>
</evidence>
<keyword evidence="11 13" id="KW-0443">Lipid metabolism</keyword>
<proteinExistence type="inferred from homology"/>
<dbReference type="EMBL" id="SMBZ01000026">
    <property type="protein sequence ID" value="TCV11818.1"/>
    <property type="molecule type" value="Genomic_DNA"/>
</dbReference>
<protein>
    <recommendedName>
        <fullName evidence="4 13">Tetraacyldisaccharide 4'-kinase</fullName>
        <ecNumber evidence="3 13">2.7.1.130</ecNumber>
    </recommendedName>
    <alternativeName>
        <fullName evidence="12 13">Lipid A 4'-kinase</fullName>
    </alternativeName>
</protein>
<evidence type="ECO:0000256" key="11">
    <source>
        <dbReference type="ARBA" id="ARBA00023098"/>
    </source>
</evidence>
<evidence type="ECO:0000256" key="10">
    <source>
        <dbReference type="ARBA" id="ARBA00022840"/>
    </source>
</evidence>
<keyword evidence="5 13" id="KW-0444">Lipid biosynthesis</keyword>
<dbReference type="PANTHER" id="PTHR42724">
    <property type="entry name" value="TETRAACYLDISACCHARIDE 4'-KINASE"/>
    <property type="match status" value="1"/>
</dbReference>
<dbReference type="Pfam" id="PF02606">
    <property type="entry name" value="LpxK"/>
    <property type="match status" value="1"/>
</dbReference>
<evidence type="ECO:0000313" key="15">
    <source>
        <dbReference type="EMBL" id="TCV11818.1"/>
    </source>
</evidence>
<evidence type="ECO:0000256" key="4">
    <source>
        <dbReference type="ARBA" id="ARBA00016436"/>
    </source>
</evidence>
<keyword evidence="14" id="KW-0812">Transmembrane</keyword>
<dbReference type="GO" id="GO:0009245">
    <property type="term" value="P:lipid A biosynthetic process"/>
    <property type="evidence" value="ECO:0007669"/>
    <property type="project" value="UniProtKB-UniRule"/>
</dbReference>
<evidence type="ECO:0000256" key="6">
    <source>
        <dbReference type="ARBA" id="ARBA00022556"/>
    </source>
</evidence>
<keyword evidence="9 13" id="KW-0418">Kinase</keyword>
<dbReference type="EC" id="2.7.1.130" evidence="3 13"/>
<keyword evidence="8 13" id="KW-0547">Nucleotide-binding</keyword>
<evidence type="ECO:0000256" key="8">
    <source>
        <dbReference type="ARBA" id="ARBA00022741"/>
    </source>
</evidence>
<dbReference type="GO" id="GO:0009244">
    <property type="term" value="P:lipopolysaccharide core region biosynthetic process"/>
    <property type="evidence" value="ECO:0007669"/>
    <property type="project" value="TreeGrafter"/>
</dbReference>
<comment type="caution">
    <text evidence="15">The sequence shown here is derived from an EMBL/GenBank/DDBJ whole genome shotgun (WGS) entry which is preliminary data.</text>
</comment>
<gene>
    <name evidence="13" type="primary">lpxK</name>
    <name evidence="15" type="ORF">EDC17_10261</name>
</gene>
<dbReference type="AlphaFoldDB" id="A0A4R3VWK0"/>
<dbReference type="GO" id="GO:0005886">
    <property type="term" value="C:plasma membrane"/>
    <property type="evidence" value="ECO:0007669"/>
    <property type="project" value="TreeGrafter"/>
</dbReference>
<keyword evidence="6 13" id="KW-0441">Lipid A biosynthesis</keyword>
<sequence>MILILRWILLPFSLIYHLIIWGRNLLYDKQILKSKSFSIPTIVIGNLAIGGTGKSPMTEYLIRLLKERYKVSTLSRGYGRKTKGFRWVETTSTALEVGDEPLQFKRKFPDITVAVSEDRCKGIQQLEPHHDLVILDDAFQHRKLKAGLYILLFDYPSLFKPILTLPTGDFRDVLSSTRRADLIIITKCPADISDKNKAHIEHIIRKHSISPIFYTTIDYDQPRDVNNITYPYELENKEIVLFCGIANPSPLLKYLLDKGNVVHLHQFADHHNYTHADFEKIIQAYQKLNNENAIILTTEKDMQRVDTLLFEKLPLFYIPIHLQTVDKQQHTFDHFIENYLARS</sequence>
<dbReference type="HAMAP" id="MF_00409">
    <property type="entry name" value="LpxK"/>
    <property type="match status" value="1"/>
</dbReference>
<accession>A0A4R3VWK0</accession>
<dbReference type="InterPro" id="IPR003758">
    <property type="entry name" value="LpxK"/>
</dbReference>
<dbReference type="RefSeq" id="WP_132777980.1">
    <property type="nucleotide sequence ID" value="NZ_SMBZ01000026.1"/>
</dbReference>